<dbReference type="GO" id="GO:0036435">
    <property type="term" value="F:K48-linked polyubiquitin modification-dependent protein binding"/>
    <property type="evidence" value="ECO:0007669"/>
    <property type="project" value="TreeGrafter"/>
</dbReference>
<comment type="subcellular location">
    <subcellularLocation>
        <location evidence="1">Cytoplasm</location>
    </subcellularLocation>
</comment>
<evidence type="ECO:0000256" key="1">
    <source>
        <dbReference type="ARBA" id="ARBA00004496"/>
    </source>
</evidence>
<dbReference type="GO" id="GO:1903094">
    <property type="term" value="P:negative regulation of protein K48-linked deubiquitination"/>
    <property type="evidence" value="ECO:0007669"/>
    <property type="project" value="TreeGrafter"/>
</dbReference>
<dbReference type="Pfam" id="PF22562">
    <property type="entry name" value="UBA_7"/>
    <property type="match status" value="1"/>
</dbReference>
<evidence type="ECO:0000313" key="7">
    <source>
        <dbReference type="Proteomes" id="UP000283895"/>
    </source>
</evidence>
<dbReference type="Gene3D" id="3.10.20.90">
    <property type="entry name" value="Phosphatidylinositol 3-kinase Catalytic Subunit, Chain A, domain 1"/>
    <property type="match status" value="1"/>
</dbReference>
<organism evidence="6 7">
    <name type="scientific">Cytospora schulzeri</name>
    <dbReference type="NCBI Taxonomy" id="448051"/>
    <lineage>
        <taxon>Eukaryota</taxon>
        <taxon>Fungi</taxon>
        <taxon>Dikarya</taxon>
        <taxon>Ascomycota</taxon>
        <taxon>Pezizomycotina</taxon>
        <taxon>Sordariomycetes</taxon>
        <taxon>Sordariomycetidae</taxon>
        <taxon>Diaporthales</taxon>
        <taxon>Cytosporaceae</taxon>
        <taxon>Cytospora</taxon>
    </lineage>
</organism>
<gene>
    <name evidence="6" type="ORF">VMCG_08179</name>
</gene>
<dbReference type="GO" id="GO:0032435">
    <property type="term" value="P:negative regulation of proteasomal ubiquitin-dependent protein catabolic process"/>
    <property type="evidence" value="ECO:0007669"/>
    <property type="project" value="TreeGrafter"/>
</dbReference>
<dbReference type="InterPro" id="IPR001012">
    <property type="entry name" value="UBX_dom"/>
</dbReference>
<evidence type="ECO:0000256" key="3">
    <source>
        <dbReference type="ARBA" id="ARBA00023054"/>
    </source>
</evidence>
<dbReference type="PROSITE" id="PS50030">
    <property type="entry name" value="UBA"/>
    <property type="match status" value="1"/>
</dbReference>
<sequence>MGESDLNVLLEMGFDKARAELAIKKSGGIQGALEWLEKNQDVPIEELQAPAEDEDADATAAAIKGLEEGQLAKSLACDDCGKKFRTTALAEFHASKTGHENFSESTEELKPLTEEEKKQKLDEMRAALALKRAGLAEKDKEEARRNEKIKQKATRETQDAKEELQRKEQIKEAARKRQEKLDDQEAKRRIKAKIEADKEERRRKAENAKAARESREAAAPAAAAPSQPAAPAQPKSSASYTEARLRLQTPGGVVQKNFPAETTLFEVAQALQAEQGNAVSSFTMTFPRKTFEAGVDFGQTLREIGVVPSGVLIVK</sequence>
<feature type="region of interest" description="Disordered" evidence="4">
    <location>
        <begin position="97"/>
        <end position="242"/>
    </location>
</feature>
<reference evidence="6 7" key="1">
    <citation type="submission" date="2015-09" db="EMBL/GenBank/DDBJ databases">
        <title>Host preference determinants of Valsa canker pathogens revealed by comparative genomics.</title>
        <authorList>
            <person name="Yin Z."/>
            <person name="Huang L."/>
        </authorList>
    </citation>
    <scope>NUCLEOTIDE SEQUENCE [LARGE SCALE GENOMIC DNA]</scope>
    <source>
        <strain evidence="6 7">03-1</strain>
    </source>
</reference>
<dbReference type="Pfam" id="PF00789">
    <property type="entry name" value="UBX"/>
    <property type="match status" value="1"/>
</dbReference>
<dbReference type="InterPro" id="IPR009060">
    <property type="entry name" value="UBA-like_sf"/>
</dbReference>
<dbReference type="GO" id="GO:0005737">
    <property type="term" value="C:cytoplasm"/>
    <property type="evidence" value="ECO:0007669"/>
    <property type="project" value="UniProtKB-SubCell"/>
</dbReference>
<feature type="domain" description="UBA" evidence="5">
    <location>
        <begin position="1"/>
        <end position="39"/>
    </location>
</feature>
<dbReference type="SUPFAM" id="SSF54236">
    <property type="entry name" value="Ubiquitin-like"/>
    <property type="match status" value="1"/>
</dbReference>
<keyword evidence="2" id="KW-0963">Cytoplasm</keyword>
<dbReference type="PANTHER" id="PTHR46340:SF1">
    <property type="entry name" value="UBX DOMAIN-CONTAINING PROTEIN 1"/>
    <property type="match status" value="1"/>
</dbReference>
<evidence type="ECO:0000256" key="2">
    <source>
        <dbReference type="ARBA" id="ARBA00022490"/>
    </source>
</evidence>
<dbReference type="GO" id="GO:0005634">
    <property type="term" value="C:nucleus"/>
    <property type="evidence" value="ECO:0007669"/>
    <property type="project" value="TreeGrafter"/>
</dbReference>
<dbReference type="PANTHER" id="PTHR46340">
    <property type="entry name" value="UBX DOMAIN-CONTAINING PROTEIN 1"/>
    <property type="match status" value="1"/>
</dbReference>
<feature type="compositionally biased region" description="Basic and acidic residues" evidence="4">
    <location>
        <begin position="97"/>
        <end position="125"/>
    </location>
</feature>
<feature type="compositionally biased region" description="Basic and acidic residues" evidence="4">
    <location>
        <begin position="134"/>
        <end position="216"/>
    </location>
</feature>
<dbReference type="STRING" id="356882.A0A423VTW2"/>
<dbReference type="OrthoDB" id="10254930at2759"/>
<dbReference type="GO" id="GO:0031397">
    <property type="term" value="P:negative regulation of protein ubiquitination"/>
    <property type="evidence" value="ECO:0007669"/>
    <property type="project" value="TreeGrafter"/>
</dbReference>
<dbReference type="InterPro" id="IPR015940">
    <property type="entry name" value="UBA"/>
</dbReference>
<dbReference type="SUPFAM" id="SSF46934">
    <property type="entry name" value="UBA-like"/>
    <property type="match status" value="1"/>
</dbReference>
<dbReference type="EMBL" id="LKEA01000040">
    <property type="protein sequence ID" value="ROV94521.1"/>
    <property type="molecule type" value="Genomic_DNA"/>
</dbReference>
<keyword evidence="3" id="KW-0175">Coiled coil</keyword>
<dbReference type="InterPro" id="IPR029071">
    <property type="entry name" value="Ubiquitin-like_domsf"/>
</dbReference>
<protein>
    <recommendedName>
        <fullName evidence="5">UBA domain-containing protein</fullName>
    </recommendedName>
</protein>
<evidence type="ECO:0000259" key="5">
    <source>
        <dbReference type="PROSITE" id="PS50030"/>
    </source>
</evidence>
<comment type="caution">
    <text evidence="6">The sequence shown here is derived from an EMBL/GenBank/DDBJ whole genome shotgun (WGS) entry which is preliminary data.</text>
</comment>
<evidence type="ECO:0000256" key="4">
    <source>
        <dbReference type="SAM" id="MobiDB-lite"/>
    </source>
</evidence>
<dbReference type="Gene3D" id="1.10.8.10">
    <property type="entry name" value="DNA helicase RuvA subunit, C-terminal domain"/>
    <property type="match status" value="1"/>
</dbReference>
<proteinExistence type="predicted"/>
<dbReference type="Proteomes" id="UP000283895">
    <property type="component" value="Unassembled WGS sequence"/>
</dbReference>
<evidence type="ECO:0000313" key="6">
    <source>
        <dbReference type="EMBL" id="ROV94521.1"/>
    </source>
</evidence>
<dbReference type="CDD" id="cd01767">
    <property type="entry name" value="UBX"/>
    <property type="match status" value="1"/>
</dbReference>
<dbReference type="AlphaFoldDB" id="A0A423VTW2"/>
<dbReference type="PROSITE" id="PS00028">
    <property type="entry name" value="ZINC_FINGER_C2H2_1"/>
    <property type="match status" value="1"/>
</dbReference>
<feature type="compositionally biased region" description="Low complexity" evidence="4">
    <location>
        <begin position="217"/>
        <end position="239"/>
    </location>
</feature>
<name>A0A423VTW2_9PEZI</name>
<keyword evidence="7" id="KW-1185">Reference proteome</keyword>
<accession>A0A423VTW2</accession>
<dbReference type="InterPro" id="IPR013087">
    <property type="entry name" value="Znf_C2H2_type"/>
</dbReference>